<dbReference type="Proteomes" id="UP000249340">
    <property type="component" value="Chromosome"/>
</dbReference>
<dbReference type="Gene3D" id="1.10.12.10">
    <property type="entry name" value="Lyase 2-enoyl-coa Hydratase, Chain A, domain 2"/>
    <property type="match status" value="1"/>
</dbReference>
<dbReference type="InterPro" id="IPR001753">
    <property type="entry name" value="Enoyl-CoA_hydra/iso"/>
</dbReference>
<evidence type="ECO:0000256" key="4">
    <source>
        <dbReference type="ARBA" id="ARBA00023717"/>
    </source>
</evidence>
<evidence type="ECO:0000256" key="5">
    <source>
        <dbReference type="RuleBase" id="RU003707"/>
    </source>
</evidence>
<dbReference type="RefSeq" id="WP_111494187.1">
    <property type="nucleotide sequence ID" value="NZ_CP031264.1"/>
</dbReference>
<accession>A0A345SRJ4</accession>
<dbReference type="Pfam" id="PF00378">
    <property type="entry name" value="ECH_1"/>
    <property type="match status" value="1"/>
</dbReference>
<reference evidence="7" key="1">
    <citation type="submission" date="2018-07" db="EMBL/GenBank/DDBJ databases">
        <title>Streptacidiphilus bronchialis DSM 106435 chromosome.</title>
        <authorList>
            <person name="Batra D."/>
            <person name="Gulvik C.A."/>
        </authorList>
    </citation>
    <scope>NUCLEOTIDE SEQUENCE [LARGE SCALE GENOMIC DNA]</scope>
    <source>
        <strain evidence="7">DSM 106435</strain>
    </source>
</reference>
<sequence>MTQPEPRPPHAGPPLVRTERHGRVLVVRMCREQKRNAVDRQLADALDEAFNLLEDDPELWAGVLTGSGGVFSAGSDLASLGDYTTERGGEYGLIRRRRRKPLIAAVEGPALGGGLELVLACDLVVAATTARFGLPEVRLGLVATCAGLFRGPRALPVNLARELILTGDPIDAVRGHAAGLVNRLTEEGGALAEALALAERICANAPTAVQESLAAVDRWLSAADDLGWQATRDATDAVLASQDHQEGIAAFLEKRPPRWTGR</sequence>
<comment type="catalytic activity">
    <reaction evidence="4">
        <text>a 4-saturated-(3S)-3-hydroxyacyl-CoA = a (3E)-enoyl-CoA + H2O</text>
        <dbReference type="Rhea" id="RHEA:20724"/>
        <dbReference type="ChEBI" id="CHEBI:15377"/>
        <dbReference type="ChEBI" id="CHEBI:58521"/>
        <dbReference type="ChEBI" id="CHEBI:137480"/>
        <dbReference type="EC" id="4.2.1.17"/>
    </reaction>
</comment>
<protein>
    <submittedName>
        <fullName evidence="6">Enoyl-CoA hydratase</fullName>
    </submittedName>
</protein>
<comment type="similarity">
    <text evidence="1 5">Belongs to the enoyl-CoA hydratase/isomerase family.</text>
</comment>
<organism evidence="6 7">
    <name type="scientific">Peterkaempfera bronchialis</name>
    <dbReference type="NCBI Taxonomy" id="2126346"/>
    <lineage>
        <taxon>Bacteria</taxon>
        <taxon>Bacillati</taxon>
        <taxon>Actinomycetota</taxon>
        <taxon>Actinomycetes</taxon>
        <taxon>Kitasatosporales</taxon>
        <taxon>Streptomycetaceae</taxon>
        <taxon>Peterkaempfera</taxon>
    </lineage>
</organism>
<dbReference type="PANTHER" id="PTHR11941:SF54">
    <property type="entry name" value="ENOYL-COA HYDRATASE, MITOCHONDRIAL"/>
    <property type="match status" value="1"/>
</dbReference>
<name>A0A345SRJ4_9ACTN</name>
<evidence type="ECO:0000256" key="1">
    <source>
        <dbReference type="ARBA" id="ARBA00005254"/>
    </source>
</evidence>
<gene>
    <name evidence="6" type="ORF">C7M71_001495</name>
</gene>
<dbReference type="KEGG" id="stri:C7M71_001495"/>
<dbReference type="EMBL" id="CP031264">
    <property type="protein sequence ID" value="AXI76349.1"/>
    <property type="molecule type" value="Genomic_DNA"/>
</dbReference>
<dbReference type="GO" id="GO:0004300">
    <property type="term" value="F:enoyl-CoA hydratase activity"/>
    <property type="evidence" value="ECO:0007669"/>
    <property type="project" value="UniProtKB-EC"/>
</dbReference>
<dbReference type="InterPro" id="IPR029045">
    <property type="entry name" value="ClpP/crotonase-like_dom_sf"/>
</dbReference>
<dbReference type="PROSITE" id="PS00166">
    <property type="entry name" value="ENOYL_COA_HYDRATASE"/>
    <property type="match status" value="1"/>
</dbReference>
<dbReference type="GO" id="GO:0006635">
    <property type="term" value="P:fatty acid beta-oxidation"/>
    <property type="evidence" value="ECO:0007669"/>
    <property type="project" value="TreeGrafter"/>
</dbReference>
<keyword evidence="7" id="KW-1185">Reference proteome</keyword>
<dbReference type="InterPro" id="IPR014748">
    <property type="entry name" value="Enoyl-CoA_hydra_C"/>
</dbReference>
<comment type="catalytic activity">
    <reaction evidence="3">
        <text>a (3S)-3-hydroxyacyl-CoA = a (2E)-enoyl-CoA + H2O</text>
        <dbReference type="Rhea" id="RHEA:16105"/>
        <dbReference type="ChEBI" id="CHEBI:15377"/>
        <dbReference type="ChEBI" id="CHEBI:57318"/>
        <dbReference type="ChEBI" id="CHEBI:58856"/>
        <dbReference type="EC" id="4.2.1.17"/>
    </reaction>
</comment>
<dbReference type="InterPro" id="IPR018376">
    <property type="entry name" value="Enoyl-CoA_hyd/isom_CS"/>
</dbReference>
<dbReference type="Gene3D" id="3.90.226.10">
    <property type="entry name" value="2-enoyl-CoA Hydratase, Chain A, domain 1"/>
    <property type="match status" value="1"/>
</dbReference>
<evidence type="ECO:0000313" key="7">
    <source>
        <dbReference type="Proteomes" id="UP000249340"/>
    </source>
</evidence>
<proteinExistence type="inferred from homology"/>
<dbReference type="CDD" id="cd06558">
    <property type="entry name" value="crotonase-like"/>
    <property type="match status" value="1"/>
</dbReference>
<dbReference type="OrthoDB" id="9775794at2"/>
<evidence type="ECO:0000313" key="6">
    <source>
        <dbReference type="EMBL" id="AXI76349.1"/>
    </source>
</evidence>
<dbReference type="SUPFAM" id="SSF52096">
    <property type="entry name" value="ClpP/crotonase"/>
    <property type="match status" value="1"/>
</dbReference>
<dbReference type="AlphaFoldDB" id="A0A345SRJ4"/>
<dbReference type="PANTHER" id="PTHR11941">
    <property type="entry name" value="ENOYL-COA HYDRATASE-RELATED"/>
    <property type="match status" value="1"/>
</dbReference>
<evidence type="ECO:0000256" key="2">
    <source>
        <dbReference type="ARBA" id="ARBA00023239"/>
    </source>
</evidence>
<evidence type="ECO:0000256" key="3">
    <source>
        <dbReference type="ARBA" id="ARBA00023709"/>
    </source>
</evidence>
<keyword evidence="2" id="KW-0456">Lyase</keyword>